<feature type="chain" id="PRO_5045348704" description="Lipoprotein" evidence="2">
    <location>
        <begin position="28"/>
        <end position="161"/>
    </location>
</feature>
<dbReference type="EMBL" id="CP108125">
    <property type="protein sequence ID" value="WTO81750.1"/>
    <property type="molecule type" value="Genomic_DNA"/>
</dbReference>
<evidence type="ECO:0000256" key="2">
    <source>
        <dbReference type="SAM" id="SignalP"/>
    </source>
</evidence>
<evidence type="ECO:0000313" key="4">
    <source>
        <dbReference type="Proteomes" id="UP001622690"/>
    </source>
</evidence>
<accession>A0ABZ1ISR2</accession>
<dbReference type="RefSeq" id="WP_406256721.1">
    <property type="nucleotide sequence ID" value="NZ_CP108125.1"/>
</dbReference>
<name>A0ABZ1ISR2_9ACTN</name>
<keyword evidence="4" id="KW-1185">Reference proteome</keyword>
<evidence type="ECO:0008006" key="5">
    <source>
        <dbReference type="Google" id="ProtNLM"/>
    </source>
</evidence>
<evidence type="ECO:0000256" key="1">
    <source>
        <dbReference type="SAM" id="MobiDB-lite"/>
    </source>
</evidence>
<proteinExistence type="predicted"/>
<keyword evidence="2" id="KW-0732">Signal</keyword>
<sequence>MHRSTTTATLLVTAAVSALTGCTTVQAPPASAPRATPVRPAPPLPSGHTHPEVVQAPAREALALIGPSRRPDPKRSAAPAAPSHTSRPAPAAPRPQPEKRAPRRPAPTTAPREPRVTVPDVARRLPQDAGGNADVCALGRKYGGWRADSQEARICDQAYGR</sequence>
<gene>
    <name evidence="3" type="ORF">OHU27_04680</name>
</gene>
<dbReference type="PROSITE" id="PS51257">
    <property type="entry name" value="PROKAR_LIPOPROTEIN"/>
    <property type="match status" value="1"/>
</dbReference>
<feature type="signal peptide" evidence="2">
    <location>
        <begin position="1"/>
        <end position="27"/>
    </location>
</feature>
<organism evidence="3 4">
    <name type="scientific">Streptomyces nigra</name>
    <dbReference type="NCBI Taxonomy" id="1827580"/>
    <lineage>
        <taxon>Bacteria</taxon>
        <taxon>Bacillati</taxon>
        <taxon>Actinomycetota</taxon>
        <taxon>Actinomycetes</taxon>
        <taxon>Kitasatosporales</taxon>
        <taxon>Streptomycetaceae</taxon>
        <taxon>Streptomyces</taxon>
    </lineage>
</organism>
<feature type="compositionally biased region" description="Low complexity" evidence="1">
    <location>
        <begin position="76"/>
        <end position="89"/>
    </location>
</feature>
<dbReference type="Proteomes" id="UP001622690">
    <property type="component" value="Chromosome"/>
</dbReference>
<evidence type="ECO:0000313" key="3">
    <source>
        <dbReference type="EMBL" id="WTO81750.1"/>
    </source>
</evidence>
<protein>
    <recommendedName>
        <fullName evidence="5">Lipoprotein</fullName>
    </recommendedName>
</protein>
<feature type="region of interest" description="Disordered" evidence="1">
    <location>
        <begin position="25"/>
        <end position="135"/>
    </location>
</feature>
<reference evidence="3 4" key="1">
    <citation type="submission" date="2022-10" db="EMBL/GenBank/DDBJ databases">
        <title>The complete genomes of actinobacterial strains from the NBC collection.</title>
        <authorList>
            <person name="Joergensen T.S."/>
            <person name="Alvarez Arevalo M."/>
            <person name="Sterndorff E.B."/>
            <person name="Faurdal D."/>
            <person name="Vuksanovic O."/>
            <person name="Mourched A.-S."/>
            <person name="Charusanti P."/>
            <person name="Shaw S."/>
            <person name="Blin K."/>
            <person name="Weber T."/>
        </authorList>
    </citation>
    <scope>NUCLEOTIDE SEQUENCE [LARGE SCALE GENOMIC DNA]</scope>
    <source>
        <strain evidence="3 4">NBC_00206</strain>
    </source>
</reference>
<feature type="compositionally biased region" description="Low complexity" evidence="1">
    <location>
        <begin position="27"/>
        <end position="38"/>
    </location>
</feature>